<feature type="transmembrane region" description="Helical" evidence="9">
    <location>
        <begin position="51"/>
        <end position="68"/>
    </location>
</feature>
<gene>
    <name evidence="10" type="ORF">JCM19232_2041</name>
</gene>
<dbReference type="AlphaFoldDB" id="A0A0B8PFQ0"/>
<evidence type="ECO:0000256" key="7">
    <source>
        <dbReference type="ARBA" id="ARBA00023136"/>
    </source>
</evidence>
<accession>A0A0B8PFQ0</accession>
<sequence length="81" mass="8091">MAVAIGVAGYLGLNPPGFAAGTVALAFGLAASSIFPALMMGIFSKNINKEGAIAGMIAGIGITLFYVFQHKASCSSPIGNI</sequence>
<feature type="transmembrane region" description="Helical" evidence="9">
    <location>
        <begin position="18"/>
        <end position="39"/>
    </location>
</feature>
<dbReference type="GO" id="GO:0015293">
    <property type="term" value="F:symporter activity"/>
    <property type="evidence" value="ECO:0007669"/>
    <property type="project" value="UniProtKB-KW"/>
</dbReference>
<dbReference type="Gene3D" id="1.20.1730.10">
    <property type="entry name" value="Sodium/glucose cotransporter"/>
    <property type="match status" value="1"/>
</dbReference>
<protein>
    <submittedName>
        <fullName evidence="10">Acetate permease actP</fullName>
    </submittedName>
</protein>
<name>A0A0B8PFQ0_9VIBR</name>
<comment type="similarity">
    <text evidence="2 8">Belongs to the sodium:solute symporter (SSF) (TC 2.A.21) family.</text>
</comment>
<dbReference type="InterPro" id="IPR050277">
    <property type="entry name" value="Sodium:Solute_Symporter"/>
</dbReference>
<dbReference type="PROSITE" id="PS50283">
    <property type="entry name" value="NA_SOLUT_SYMP_3"/>
    <property type="match status" value="1"/>
</dbReference>
<keyword evidence="4 9" id="KW-0812">Transmembrane</keyword>
<evidence type="ECO:0000313" key="11">
    <source>
        <dbReference type="Proteomes" id="UP000031670"/>
    </source>
</evidence>
<proteinExistence type="inferred from homology"/>
<evidence type="ECO:0000256" key="9">
    <source>
        <dbReference type="SAM" id="Phobius"/>
    </source>
</evidence>
<dbReference type="Proteomes" id="UP000031670">
    <property type="component" value="Unassembled WGS sequence"/>
</dbReference>
<dbReference type="PANTHER" id="PTHR48086">
    <property type="entry name" value="SODIUM/PROLINE SYMPORTER-RELATED"/>
    <property type="match status" value="1"/>
</dbReference>
<dbReference type="InterPro" id="IPR001734">
    <property type="entry name" value="Na/solute_symporter"/>
</dbReference>
<dbReference type="Pfam" id="PF00474">
    <property type="entry name" value="SSF"/>
    <property type="match status" value="1"/>
</dbReference>
<evidence type="ECO:0000313" key="10">
    <source>
        <dbReference type="EMBL" id="GAM65166.1"/>
    </source>
</evidence>
<keyword evidence="3" id="KW-0813">Transport</keyword>
<comment type="caution">
    <text evidence="10">The sequence shown here is derived from an EMBL/GenBank/DDBJ whole genome shotgun (WGS) entry which is preliminary data.</text>
</comment>
<evidence type="ECO:0000256" key="6">
    <source>
        <dbReference type="ARBA" id="ARBA00022989"/>
    </source>
</evidence>
<organism evidence="10 11">
    <name type="scientific">Vibrio ishigakensis</name>
    <dbReference type="NCBI Taxonomy" id="1481914"/>
    <lineage>
        <taxon>Bacteria</taxon>
        <taxon>Pseudomonadati</taxon>
        <taxon>Pseudomonadota</taxon>
        <taxon>Gammaproteobacteria</taxon>
        <taxon>Vibrionales</taxon>
        <taxon>Vibrionaceae</taxon>
        <taxon>Vibrio</taxon>
    </lineage>
</organism>
<reference evidence="10 11" key="2">
    <citation type="submission" date="2015-01" db="EMBL/GenBank/DDBJ databases">
        <authorList>
            <consortium name="NBRP consortium"/>
            <person name="Sawabe T."/>
            <person name="Meirelles P."/>
            <person name="Feng G."/>
            <person name="Sayaka M."/>
            <person name="Hattori M."/>
            <person name="Ohkuma M."/>
        </authorList>
    </citation>
    <scope>NUCLEOTIDE SEQUENCE [LARGE SCALE GENOMIC DNA]</scope>
    <source>
        <strain evidence="10 11">JCM19232</strain>
    </source>
</reference>
<evidence type="ECO:0000256" key="3">
    <source>
        <dbReference type="ARBA" id="ARBA00022448"/>
    </source>
</evidence>
<evidence type="ECO:0000256" key="4">
    <source>
        <dbReference type="ARBA" id="ARBA00022692"/>
    </source>
</evidence>
<evidence type="ECO:0000256" key="8">
    <source>
        <dbReference type="RuleBase" id="RU362091"/>
    </source>
</evidence>
<dbReference type="GO" id="GO:0005886">
    <property type="term" value="C:plasma membrane"/>
    <property type="evidence" value="ECO:0007669"/>
    <property type="project" value="TreeGrafter"/>
</dbReference>
<evidence type="ECO:0000256" key="5">
    <source>
        <dbReference type="ARBA" id="ARBA00022847"/>
    </source>
</evidence>
<dbReference type="InterPro" id="IPR038377">
    <property type="entry name" value="Na/Glc_symporter_sf"/>
</dbReference>
<keyword evidence="6 9" id="KW-1133">Transmembrane helix</keyword>
<dbReference type="EMBL" id="BBSA01000017">
    <property type="protein sequence ID" value="GAM65166.1"/>
    <property type="molecule type" value="Genomic_DNA"/>
</dbReference>
<reference evidence="10 11" key="1">
    <citation type="submission" date="2015-01" db="EMBL/GenBank/DDBJ databases">
        <title>Vibrio sp. C5 JCM 19232 whole genome shotgun sequence.</title>
        <authorList>
            <person name="Sawabe T."/>
            <person name="Meirelles P."/>
            <person name="Feng G."/>
            <person name="Sayaka M."/>
            <person name="Hattori M."/>
            <person name="Ohkuma M."/>
        </authorList>
    </citation>
    <scope>NUCLEOTIDE SEQUENCE [LARGE SCALE GENOMIC DNA]</scope>
    <source>
        <strain evidence="10 11">JCM19232</strain>
    </source>
</reference>
<evidence type="ECO:0000256" key="1">
    <source>
        <dbReference type="ARBA" id="ARBA00004141"/>
    </source>
</evidence>
<keyword evidence="5" id="KW-0769">Symport</keyword>
<dbReference type="PANTHER" id="PTHR48086:SF5">
    <property type="entry name" value="NA(+):SOLUTE SYMPORTER (SSF FAMILY)"/>
    <property type="match status" value="1"/>
</dbReference>
<evidence type="ECO:0000256" key="2">
    <source>
        <dbReference type="ARBA" id="ARBA00006434"/>
    </source>
</evidence>
<keyword evidence="7 9" id="KW-0472">Membrane</keyword>
<comment type="subcellular location">
    <subcellularLocation>
        <location evidence="1">Membrane</location>
        <topology evidence="1">Multi-pass membrane protein</topology>
    </subcellularLocation>
</comment>